<feature type="transmembrane region" description="Helical" evidence="1">
    <location>
        <begin position="98"/>
        <end position="115"/>
    </location>
</feature>
<accession>A0A2W4UMT0</accession>
<comment type="caution">
    <text evidence="2">The sequence shown here is derived from an EMBL/GenBank/DDBJ whole genome shotgun (WGS) entry which is preliminary data.</text>
</comment>
<keyword evidence="1" id="KW-1133">Transmembrane helix</keyword>
<dbReference type="EMBL" id="QBMC01000013">
    <property type="protein sequence ID" value="PZO22153.1"/>
    <property type="molecule type" value="Genomic_DNA"/>
</dbReference>
<evidence type="ECO:0000256" key="1">
    <source>
        <dbReference type="SAM" id="Phobius"/>
    </source>
</evidence>
<evidence type="ECO:0000313" key="2">
    <source>
        <dbReference type="EMBL" id="PZO22153.1"/>
    </source>
</evidence>
<evidence type="ECO:0008006" key="4">
    <source>
        <dbReference type="Google" id="ProtNLM"/>
    </source>
</evidence>
<keyword evidence="1" id="KW-0812">Transmembrane</keyword>
<protein>
    <recommendedName>
        <fullName evidence="4">DUF1269 domain-containing protein</fullName>
    </recommendedName>
</protein>
<dbReference type="AlphaFoldDB" id="A0A2W4UMT0"/>
<sequence>MTTEVPSVKNDKIVGAFKTQKEANYIRGEIESAGINGKKLSVEGFIDPEAQIGAIGTTTGGEAGLLLGGLYGSFVGTLAATSVPYWTGIAADSGFNRLLILGITVAGALIGWSAGKKELESESVRQKKKSDPGIPRSFCVVVDGSASEIDRARQVVKKSSAADIYGRAR</sequence>
<organism evidence="2 3">
    <name type="scientific">Leptolyngbya foveolarum</name>
    <dbReference type="NCBI Taxonomy" id="47253"/>
    <lineage>
        <taxon>Bacteria</taxon>
        <taxon>Bacillati</taxon>
        <taxon>Cyanobacteriota</taxon>
        <taxon>Cyanophyceae</taxon>
        <taxon>Leptolyngbyales</taxon>
        <taxon>Leptolyngbyaceae</taxon>
        <taxon>Leptolyngbya group</taxon>
        <taxon>Leptolyngbya</taxon>
    </lineage>
</organism>
<evidence type="ECO:0000313" key="3">
    <source>
        <dbReference type="Proteomes" id="UP000249354"/>
    </source>
</evidence>
<name>A0A2W4UMT0_9CYAN</name>
<feature type="transmembrane region" description="Helical" evidence="1">
    <location>
        <begin position="65"/>
        <end position="86"/>
    </location>
</feature>
<keyword evidence="1" id="KW-0472">Membrane</keyword>
<reference evidence="3" key="1">
    <citation type="submission" date="2018-04" db="EMBL/GenBank/DDBJ databases">
        <authorList>
            <person name="Cornet L."/>
        </authorList>
    </citation>
    <scope>NUCLEOTIDE SEQUENCE [LARGE SCALE GENOMIC DNA]</scope>
</reference>
<dbReference type="Proteomes" id="UP000249354">
    <property type="component" value="Unassembled WGS sequence"/>
</dbReference>
<proteinExistence type="predicted"/>
<gene>
    <name evidence="2" type="ORF">DCF25_03535</name>
</gene>
<reference evidence="2 3" key="2">
    <citation type="submission" date="2018-06" db="EMBL/GenBank/DDBJ databases">
        <title>Metagenomic assembly of (sub)arctic Cyanobacteria and their associated microbiome from non-axenic cultures.</title>
        <authorList>
            <person name="Baurain D."/>
        </authorList>
    </citation>
    <scope>NUCLEOTIDE SEQUENCE [LARGE SCALE GENOMIC DNA]</scope>
    <source>
        <strain evidence="2">ULC129bin1</strain>
    </source>
</reference>